<evidence type="ECO:0000313" key="2">
    <source>
        <dbReference type="Proteomes" id="UP001145114"/>
    </source>
</evidence>
<gene>
    <name evidence="1" type="ORF">EV182_002736</name>
</gene>
<sequence>MTTQCRAEVPLSHLDSSNPQLILSALAAIRNDIIGSSSKKHIYHQLGIIPRVLSLMSSSNDFGEIRILAASVVASLAHSKQIDIAASLVESGAIDEFVLYIAPGSDDQIMVTALRALNALFSLKDIQYDSTDLFLGTMVQYLLGILSKVCDEMYVRSLSWRTRMELAALILAKICNTEARQMTVASMGAIPILVNLSRCDYVKLQVAGTRALGSLAYENGELSHKLLHFNEGGASLSERLLELVRSTDPAVRLSACVCLANICHMTDLSECFKRVTVAVVPALIKLIKYSDVDINMSVQTLGYICYDHEAMQLAAINNGALEALNKYIHKLDTEELEDEDDGFVDHDALSEKSKHILLTIGTITSSHEECRNRAASLGMIPTFIKKLSHRNPSIRMASCLCIRSLSRSTDMSRTKLPDAGVLAPLLKLLDDPAEDVQAMAIDTLTNFLQGNNNPIKTEAVERGVIDKLIKTFNSDNVPLSKKALFTLKNMMCNSEPTLKAHIMEAIGYDRIKQLIYGKDEEFQNLAAAVIRNMACNYKQDVDTVFVKYGEPEVTRIISHLTKSRSDAVLTDAFFIVTNITAVGEGYRQIIFRHREIVDAIVCNLSHVSTEVKIACRIRVLKELGIEEKLRQLENSHDLDLSDRAKATYAQILEFDMEHEGGELGEDMPVDS</sequence>
<dbReference type="EMBL" id="JAMZIH010005747">
    <property type="protein sequence ID" value="KAJ1674705.1"/>
    <property type="molecule type" value="Genomic_DNA"/>
</dbReference>
<comment type="caution">
    <text evidence="1">The sequence shown here is derived from an EMBL/GenBank/DDBJ whole genome shotgun (WGS) entry which is preliminary data.</text>
</comment>
<accession>A0ACC1HDM9</accession>
<reference evidence="1" key="1">
    <citation type="submission" date="2022-06" db="EMBL/GenBank/DDBJ databases">
        <title>Phylogenomic reconstructions and comparative analyses of Kickxellomycotina fungi.</title>
        <authorList>
            <person name="Reynolds N.K."/>
            <person name="Stajich J.E."/>
            <person name="Barry K."/>
            <person name="Grigoriev I.V."/>
            <person name="Crous P."/>
            <person name="Smith M.E."/>
        </authorList>
    </citation>
    <scope>NUCLEOTIDE SEQUENCE</scope>
    <source>
        <strain evidence="1">RSA 2271</strain>
    </source>
</reference>
<name>A0ACC1HDM9_9FUNG</name>
<proteinExistence type="predicted"/>
<keyword evidence="2" id="KW-1185">Reference proteome</keyword>
<evidence type="ECO:0000313" key="1">
    <source>
        <dbReference type="EMBL" id="KAJ1674705.1"/>
    </source>
</evidence>
<organism evidence="1 2">
    <name type="scientific">Spiromyces aspiralis</name>
    <dbReference type="NCBI Taxonomy" id="68401"/>
    <lineage>
        <taxon>Eukaryota</taxon>
        <taxon>Fungi</taxon>
        <taxon>Fungi incertae sedis</taxon>
        <taxon>Zoopagomycota</taxon>
        <taxon>Kickxellomycotina</taxon>
        <taxon>Kickxellomycetes</taxon>
        <taxon>Kickxellales</taxon>
        <taxon>Kickxellaceae</taxon>
        <taxon>Spiromyces</taxon>
    </lineage>
</organism>
<protein>
    <submittedName>
        <fullName evidence="1">Uncharacterized protein</fullName>
    </submittedName>
</protein>
<dbReference type="Proteomes" id="UP001145114">
    <property type="component" value="Unassembled WGS sequence"/>
</dbReference>